<dbReference type="Gene3D" id="1.10.1200.90">
    <property type="entry name" value="DsbA-like domain"/>
    <property type="match status" value="1"/>
</dbReference>
<protein>
    <submittedName>
        <fullName evidence="2">Thioredoxin domain-containing protein</fullName>
    </submittedName>
</protein>
<evidence type="ECO:0000313" key="2">
    <source>
        <dbReference type="EMBL" id="MBC5638961.1"/>
    </source>
</evidence>
<accession>A0A8I0A7E8</accession>
<comment type="caution">
    <text evidence="2">The sequence shown here is derived from an EMBL/GenBank/DDBJ whole genome shotgun (WGS) entry which is preliminary data.</text>
</comment>
<name>A0A8I0A7E8_9CLOT</name>
<gene>
    <name evidence="2" type="ORF">H8R92_00670</name>
</gene>
<dbReference type="InterPro" id="IPR012336">
    <property type="entry name" value="Thioredoxin-like_fold"/>
</dbReference>
<keyword evidence="3" id="KW-1185">Reference proteome</keyword>
<dbReference type="AlphaFoldDB" id="A0A8I0A7E8"/>
<dbReference type="EMBL" id="JACOOQ010000001">
    <property type="protein sequence ID" value="MBC5638961.1"/>
    <property type="molecule type" value="Genomic_DNA"/>
</dbReference>
<evidence type="ECO:0000313" key="3">
    <source>
        <dbReference type="Proteomes" id="UP000662088"/>
    </source>
</evidence>
<organism evidence="2 3">
    <name type="scientific">Clostridium lentum</name>
    <dbReference type="NCBI Taxonomy" id="2763037"/>
    <lineage>
        <taxon>Bacteria</taxon>
        <taxon>Bacillati</taxon>
        <taxon>Bacillota</taxon>
        <taxon>Clostridia</taxon>
        <taxon>Eubacteriales</taxon>
        <taxon>Clostridiaceae</taxon>
        <taxon>Clostridium</taxon>
    </lineage>
</organism>
<evidence type="ECO:0000259" key="1">
    <source>
        <dbReference type="Pfam" id="PF13462"/>
    </source>
</evidence>
<dbReference type="RefSeq" id="WP_022212191.1">
    <property type="nucleotide sequence ID" value="NZ_JACOOQ010000001.1"/>
</dbReference>
<dbReference type="Pfam" id="PF13462">
    <property type="entry name" value="Thioredoxin_4"/>
    <property type="match status" value="1"/>
</dbReference>
<dbReference type="Gene3D" id="3.40.30.10">
    <property type="entry name" value="Glutaredoxin"/>
    <property type="match status" value="1"/>
</dbReference>
<reference evidence="2" key="1">
    <citation type="submission" date="2020-08" db="EMBL/GenBank/DDBJ databases">
        <title>Genome public.</title>
        <authorList>
            <person name="Liu C."/>
            <person name="Sun Q."/>
        </authorList>
    </citation>
    <scope>NUCLEOTIDE SEQUENCE</scope>
    <source>
        <strain evidence="2">NSJ-42</strain>
    </source>
</reference>
<dbReference type="InterPro" id="IPR036249">
    <property type="entry name" value="Thioredoxin-like_sf"/>
</dbReference>
<proteinExistence type="predicted"/>
<dbReference type="SUPFAM" id="SSF52833">
    <property type="entry name" value="Thioredoxin-like"/>
    <property type="match status" value="1"/>
</dbReference>
<feature type="domain" description="Thioredoxin-like fold" evidence="1">
    <location>
        <begin position="30"/>
        <end position="183"/>
    </location>
</feature>
<sequence length="187" mass="22058">MKKHLKYIFSIAIVFFITVLNISCSKDKEVGLVYGVESAPIVIKNYTSFQCPDCSELHLKLHDVLKKYIDNGDVKYIEKQIDIERFQFDDLIYKKMNDEQINDFEKLSEIYEKQSQWIAYENDEDVIKLLNLKEDDNKNNISDLKRIRKEKEKLDIHAVPTVYINGEEMSNKITAEELEEKLKSLLK</sequence>
<dbReference type="Proteomes" id="UP000662088">
    <property type="component" value="Unassembled WGS sequence"/>
</dbReference>